<organism evidence="6 7">
    <name type="scientific">Methylobacterium crusticola</name>
    <dbReference type="NCBI Taxonomy" id="1697972"/>
    <lineage>
        <taxon>Bacteria</taxon>
        <taxon>Pseudomonadati</taxon>
        <taxon>Pseudomonadota</taxon>
        <taxon>Alphaproteobacteria</taxon>
        <taxon>Hyphomicrobiales</taxon>
        <taxon>Methylobacteriaceae</taxon>
        <taxon>Methylobacterium</taxon>
    </lineage>
</organism>
<dbReference type="InterPro" id="IPR001633">
    <property type="entry name" value="EAL_dom"/>
</dbReference>
<feature type="transmembrane region" description="Helical" evidence="1">
    <location>
        <begin position="112"/>
        <end position="135"/>
    </location>
</feature>
<feature type="transmembrane region" description="Helical" evidence="1">
    <location>
        <begin position="214"/>
        <end position="234"/>
    </location>
</feature>
<reference evidence="6" key="1">
    <citation type="journal article" date="2021" name="Front. Microbiol.">
        <title>Comprehensive Comparative Genomics and Phenotyping of Methylobacterium Species.</title>
        <authorList>
            <person name="Alessa O."/>
            <person name="Ogura Y."/>
            <person name="Fujitani Y."/>
            <person name="Takami H."/>
            <person name="Hayashi T."/>
            <person name="Sahin N."/>
            <person name="Tani A."/>
        </authorList>
    </citation>
    <scope>NUCLEOTIDE SEQUENCE</scope>
    <source>
        <strain evidence="6">KCTC 52305</strain>
    </source>
</reference>
<keyword evidence="1" id="KW-0472">Membrane</keyword>
<feature type="domain" description="GGDEF" evidence="4">
    <location>
        <begin position="391"/>
        <end position="524"/>
    </location>
</feature>
<dbReference type="CDD" id="cd01949">
    <property type="entry name" value="GGDEF"/>
    <property type="match status" value="1"/>
</dbReference>
<feature type="domain" description="MHYT" evidence="5">
    <location>
        <begin position="12"/>
        <end position="197"/>
    </location>
</feature>
<dbReference type="PROSITE" id="PS50887">
    <property type="entry name" value="GGDEF"/>
    <property type="match status" value="1"/>
</dbReference>
<proteinExistence type="predicted"/>
<dbReference type="InterPro" id="IPR000014">
    <property type="entry name" value="PAS"/>
</dbReference>
<feature type="transmembrane region" description="Helical" evidence="1">
    <location>
        <begin position="47"/>
        <end position="70"/>
    </location>
</feature>
<dbReference type="Pfam" id="PF13188">
    <property type="entry name" value="PAS_8"/>
    <property type="match status" value="1"/>
</dbReference>
<dbReference type="InterPro" id="IPR000160">
    <property type="entry name" value="GGDEF_dom"/>
</dbReference>
<comment type="caution">
    <text evidence="6">The sequence shown here is derived from an EMBL/GenBank/DDBJ whole genome shotgun (WGS) entry which is preliminary data.</text>
</comment>
<evidence type="ECO:0000313" key="7">
    <source>
        <dbReference type="Proteomes" id="UP001055167"/>
    </source>
</evidence>
<keyword evidence="1" id="KW-1133">Transmembrane helix</keyword>
<dbReference type="PANTHER" id="PTHR44757">
    <property type="entry name" value="DIGUANYLATE CYCLASE DGCP"/>
    <property type="match status" value="1"/>
</dbReference>
<dbReference type="InterPro" id="IPR005330">
    <property type="entry name" value="MHYT_dom"/>
</dbReference>
<keyword evidence="7" id="KW-1185">Reference proteome</keyword>
<dbReference type="NCBIfam" id="TIGR00229">
    <property type="entry name" value="sensory_box"/>
    <property type="match status" value="1"/>
</dbReference>
<dbReference type="InterPro" id="IPR035919">
    <property type="entry name" value="EAL_sf"/>
</dbReference>
<dbReference type="PANTHER" id="PTHR44757:SF2">
    <property type="entry name" value="BIOFILM ARCHITECTURE MAINTENANCE PROTEIN MBAA"/>
    <property type="match status" value="1"/>
</dbReference>
<evidence type="ECO:0000259" key="5">
    <source>
        <dbReference type="PROSITE" id="PS50924"/>
    </source>
</evidence>
<reference evidence="6" key="2">
    <citation type="submission" date="2021-08" db="EMBL/GenBank/DDBJ databases">
        <authorList>
            <person name="Tani A."/>
            <person name="Ola A."/>
            <person name="Ogura Y."/>
            <person name="Katsura K."/>
            <person name="Hayashi T."/>
        </authorList>
    </citation>
    <scope>NUCLEOTIDE SEQUENCE</scope>
    <source>
        <strain evidence="6">KCTC 52305</strain>
    </source>
</reference>
<feature type="domain" description="PAS" evidence="2">
    <location>
        <begin position="263"/>
        <end position="288"/>
    </location>
</feature>
<dbReference type="Gene3D" id="3.30.450.20">
    <property type="entry name" value="PAS domain"/>
    <property type="match status" value="1"/>
</dbReference>
<evidence type="ECO:0000259" key="3">
    <source>
        <dbReference type="PROSITE" id="PS50883"/>
    </source>
</evidence>
<name>A0ABQ4QTQ3_9HYPH</name>
<evidence type="ECO:0000256" key="1">
    <source>
        <dbReference type="PROSITE-ProRule" id="PRU00244"/>
    </source>
</evidence>
<dbReference type="SUPFAM" id="SSF141868">
    <property type="entry name" value="EAL domain-like"/>
    <property type="match status" value="1"/>
</dbReference>
<feature type="transmembrane region" description="Helical" evidence="1">
    <location>
        <begin position="82"/>
        <end position="100"/>
    </location>
</feature>
<dbReference type="EMBL" id="BPQH01000002">
    <property type="protein sequence ID" value="GJD48079.1"/>
    <property type="molecule type" value="Genomic_DNA"/>
</dbReference>
<dbReference type="SMART" id="SM00267">
    <property type="entry name" value="GGDEF"/>
    <property type="match status" value="1"/>
</dbReference>
<dbReference type="InterPro" id="IPR043128">
    <property type="entry name" value="Rev_trsase/Diguanyl_cyclase"/>
</dbReference>
<dbReference type="PROSITE" id="PS50883">
    <property type="entry name" value="EAL"/>
    <property type="match status" value="1"/>
</dbReference>
<feature type="transmembrane region" description="Helical" evidence="1">
    <location>
        <begin position="141"/>
        <end position="163"/>
    </location>
</feature>
<feature type="domain" description="EAL" evidence="3">
    <location>
        <begin position="533"/>
        <end position="783"/>
    </location>
</feature>
<dbReference type="InterPro" id="IPR052155">
    <property type="entry name" value="Biofilm_reg_signaling"/>
</dbReference>
<dbReference type="Pfam" id="PF00563">
    <property type="entry name" value="EAL"/>
    <property type="match status" value="1"/>
</dbReference>
<evidence type="ECO:0000259" key="4">
    <source>
        <dbReference type="PROSITE" id="PS50887"/>
    </source>
</evidence>
<accession>A0ABQ4QTQ3</accession>
<protein>
    <submittedName>
        <fullName evidence="6">Signaling protein</fullName>
    </submittedName>
</protein>
<dbReference type="InterPro" id="IPR035965">
    <property type="entry name" value="PAS-like_dom_sf"/>
</dbReference>
<dbReference type="CDD" id="cd01948">
    <property type="entry name" value="EAL"/>
    <property type="match status" value="1"/>
</dbReference>
<dbReference type="SMART" id="SM00052">
    <property type="entry name" value="EAL"/>
    <property type="match status" value="1"/>
</dbReference>
<dbReference type="SUPFAM" id="SSF55073">
    <property type="entry name" value="Nucleotide cyclase"/>
    <property type="match status" value="1"/>
</dbReference>
<dbReference type="Pfam" id="PF00990">
    <property type="entry name" value="GGDEF"/>
    <property type="match status" value="1"/>
</dbReference>
<dbReference type="CDD" id="cd00130">
    <property type="entry name" value="PAS"/>
    <property type="match status" value="1"/>
</dbReference>
<gene>
    <name evidence="6" type="ORF">OPKNFCMD_0795</name>
</gene>
<dbReference type="Gene3D" id="3.30.70.270">
    <property type="match status" value="1"/>
</dbReference>
<feature type="transmembrane region" description="Helical" evidence="1">
    <location>
        <begin position="16"/>
        <end position="35"/>
    </location>
</feature>
<dbReference type="Gene3D" id="3.20.20.450">
    <property type="entry name" value="EAL domain"/>
    <property type="match status" value="1"/>
</dbReference>
<evidence type="ECO:0000313" key="6">
    <source>
        <dbReference type="EMBL" id="GJD48079.1"/>
    </source>
</evidence>
<dbReference type="InterPro" id="IPR029787">
    <property type="entry name" value="Nucleotide_cyclase"/>
</dbReference>
<dbReference type="PROSITE" id="PS50112">
    <property type="entry name" value="PAS"/>
    <property type="match status" value="1"/>
</dbReference>
<dbReference type="PROSITE" id="PS50924">
    <property type="entry name" value="MHYT"/>
    <property type="match status" value="1"/>
</dbReference>
<keyword evidence="1" id="KW-0812">Transmembrane</keyword>
<feature type="transmembrane region" description="Helical" evidence="1">
    <location>
        <begin position="175"/>
        <end position="194"/>
    </location>
</feature>
<sequence length="791" mass="83805">MVQLIEVLLERHEVRLLGLSLLIGVLASVTAVDLLQHARASAGRMRAIWLCVGAAAGGFGLWGAHFIARLSFQPGGGANRDAGLALVSMALAMIATGASLRAALLPCAGAPWLAGTLLGLGLAAVHCAGLVGPAAAGLVSWHLGLLLASALAGSLVCVAAFALGLREDPACRSAAALLLILAVGLQHFLGLAALDILTDPAAPGVPAEADARAAVSTGFASLTLLVLAFTAITIDGRVRRRREQQELVHSLANAAVEGIAVCDGDRIVTVNTSLADLLGCAPSELIGRPVASAFPEAVVRRTQDGGVDQVIETELRDRHGIAIPVEVILRAITFANRPHHAVAVRDLRARRQAEQHIQFLAHHDALTGLPNRARFTARLDQEIARARATGGRLAVLCLDLDRFKEVNDLYGHAAGDALLRTVARWVPAELDERQSMARLGGDEFAVILPEVGGPAEAGRLAARILEAIRAGNAASDGAPPVATSIGIALYPDDATDRETLLSHADAALYCAKSEGRGTYRYFEAALAVQIRDRRTLEHDLRQAIGRGEFVLLYQPQMEVDTGLVVGFEALLRWNHPGRGSVPPDRFIPIAEETGAILAIGEWVLRETCREAARWERPLRVAVNVSAVQLHSPAFAQLVQDVLAESGIDPVRLELEITETALIRDPARALATLGKVKALGVRIAMDDFGTGYASLSNLRAFPFDKIKIDRSFIHAVDINRETAAIMRAVLGLGRGLGLPVLAEGVETGAELAFLGAEACQEAQGFLLGRPAPIEEFREHTRLPADGARARAA</sequence>
<dbReference type="NCBIfam" id="TIGR00254">
    <property type="entry name" value="GGDEF"/>
    <property type="match status" value="1"/>
</dbReference>
<dbReference type="RefSeq" id="WP_128560554.1">
    <property type="nucleotide sequence ID" value="NZ_BPQH01000002.1"/>
</dbReference>
<dbReference type="SUPFAM" id="SSF55785">
    <property type="entry name" value="PYP-like sensor domain (PAS domain)"/>
    <property type="match status" value="1"/>
</dbReference>
<dbReference type="Pfam" id="PF03707">
    <property type="entry name" value="MHYT"/>
    <property type="match status" value="1"/>
</dbReference>
<evidence type="ECO:0000259" key="2">
    <source>
        <dbReference type="PROSITE" id="PS50112"/>
    </source>
</evidence>
<dbReference type="Proteomes" id="UP001055167">
    <property type="component" value="Unassembled WGS sequence"/>
</dbReference>